<dbReference type="AlphaFoldDB" id="A0A518IX59"/>
<feature type="region of interest" description="Disordered" evidence="1">
    <location>
        <begin position="1"/>
        <end position="31"/>
    </location>
</feature>
<accession>A0A518IX59</accession>
<evidence type="ECO:0000313" key="3">
    <source>
        <dbReference type="Proteomes" id="UP000316770"/>
    </source>
</evidence>
<evidence type="ECO:0000313" key="2">
    <source>
        <dbReference type="EMBL" id="QDV57673.1"/>
    </source>
</evidence>
<reference evidence="2 3" key="1">
    <citation type="submission" date="2019-02" db="EMBL/GenBank/DDBJ databases">
        <title>Deep-cultivation of Planctomycetes and their phenomic and genomic characterization uncovers novel biology.</title>
        <authorList>
            <person name="Wiegand S."/>
            <person name="Jogler M."/>
            <person name="Boedeker C."/>
            <person name="Pinto D."/>
            <person name="Vollmers J."/>
            <person name="Rivas-Marin E."/>
            <person name="Kohn T."/>
            <person name="Peeters S.H."/>
            <person name="Heuer A."/>
            <person name="Rast P."/>
            <person name="Oberbeckmann S."/>
            <person name="Bunk B."/>
            <person name="Jeske O."/>
            <person name="Meyerdierks A."/>
            <person name="Storesund J.E."/>
            <person name="Kallscheuer N."/>
            <person name="Luecker S."/>
            <person name="Lage O.M."/>
            <person name="Pohl T."/>
            <person name="Merkel B.J."/>
            <person name="Hornburger P."/>
            <person name="Mueller R.-W."/>
            <person name="Bruemmer F."/>
            <person name="Labrenz M."/>
            <person name="Spormann A.M."/>
            <person name="Op den Camp H."/>
            <person name="Overmann J."/>
            <person name="Amann R."/>
            <person name="Jetten M.S.M."/>
            <person name="Mascher T."/>
            <person name="Medema M.H."/>
            <person name="Devos D.P."/>
            <person name="Kaster A.-K."/>
            <person name="Ovreas L."/>
            <person name="Rohde M."/>
            <person name="Galperin M.Y."/>
            <person name="Jogler C."/>
        </authorList>
    </citation>
    <scope>NUCLEOTIDE SEQUENCE [LARGE SCALE GENOMIC DNA]</scope>
    <source>
        <strain evidence="2 3">Mal33</strain>
    </source>
</reference>
<feature type="compositionally biased region" description="Polar residues" evidence="1">
    <location>
        <begin position="1"/>
        <end position="10"/>
    </location>
</feature>
<evidence type="ECO:0000256" key="1">
    <source>
        <dbReference type="SAM" id="MobiDB-lite"/>
    </source>
</evidence>
<dbReference type="Proteomes" id="UP000316770">
    <property type="component" value="Chromosome"/>
</dbReference>
<protein>
    <submittedName>
        <fullName evidence="2">Uncharacterized protein</fullName>
    </submittedName>
</protein>
<keyword evidence="3" id="KW-1185">Reference proteome</keyword>
<proteinExistence type="predicted"/>
<name>A0A518IX59_9BACT</name>
<sequence length="66" mass="7212">MSESQESHASQLDKEPSQTKTPVEGATDEPNWIVKTAGAFRGDPVFAEVVKLGKEIRNAEQPELDS</sequence>
<gene>
    <name evidence="2" type="ORF">Mal33_36860</name>
</gene>
<dbReference type="EMBL" id="CP036318">
    <property type="protein sequence ID" value="QDV57673.1"/>
    <property type="molecule type" value="Genomic_DNA"/>
</dbReference>
<organism evidence="2 3">
    <name type="scientific">Rosistilla oblonga</name>
    <dbReference type="NCBI Taxonomy" id="2527990"/>
    <lineage>
        <taxon>Bacteria</taxon>
        <taxon>Pseudomonadati</taxon>
        <taxon>Planctomycetota</taxon>
        <taxon>Planctomycetia</taxon>
        <taxon>Pirellulales</taxon>
        <taxon>Pirellulaceae</taxon>
        <taxon>Rosistilla</taxon>
    </lineage>
</organism>
<dbReference type="RefSeq" id="WP_145287300.1">
    <property type="nucleotide sequence ID" value="NZ_CP036318.1"/>
</dbReference>